<evidence type="ECO:0000313" key="2">
    <source>
        <dbReference type="Proteomes" id="UP001060085"/>
    </source>
</evidence>
<gene>
    <name evidence="1" type="ORF">M9H77_34787</name>
</gene>
<dbReference type="Proteomes" id="UP001060085">
    <property type="component" value="Linkage Group LG08"/>
</dbReference>
<accession>A0ACB9ZRE2</accession>
<dbReference type="EMBL" id="CM044708">
    <property type="protein sequence ID" value="KAI5648782.1"/>
    <property type="molecule type" value="Genomic_DNA"/>
</dbReference>
<organism evidence="1 2">
    <name type="scientific">Catharanthus roseus</name>
    <name type="common">Madagascar periwinkle</name>
    <name type="synonym">Vinca rosea</name>
    <dbReference type="NCBI Taxonomy" id="4058"/>
    <lineage>
        <taxon>Eukaryota</taxon>
        <taxon>Viridiplantae</taxon>
        <taxon>Streptophyta</taxon>
        <taxon>Embryophyta</taxon>
        <taxon>Tracheophyta</taxon>
        <taxon>Spermatophyta</taxon>
        <taxon>Magnoliopsida</taxon>
        <taxon>eudicotyledons</taxon>
        <taxon>Gunneridae</taxon>
        <taxon>Pentapetalae</taxon>
        <taxon>asterids</taxon>
        <taxon>lamiids</taxon>
        <taxon>Gentianales</taxon>
        <taxon>Apocynaceae</taxon>
        <taxon>Rauvolfioideae</taxon>
        <taxon>Vinceae</taxon>
        <taxon>Catharanthinae</taxon>
        <taxon>Catharanthus</taxon>
    </lineage>
</organism>
<name>A0ACB9ZRE2_CATRO</name>
<evidence type="ECO:0000313" key="1">
    <source>
        <dbReference type="EMBL" id="KAI5648782.1"/>
    </source>
</evidence>
<proteinExistence type="predicted"/>
<reference evidence="2" key="1">
    <citation type="journal article" date="2023" name="Nat. Plants">
        <title>Single-cell RNA sequencing provides a high-resolution roadmap for understanding the multicellular compartmentation of specialized metabolism.</title>
        <authorList>
            <person name="Sun S."/>
            <person name="Shen X."/>
            <person name="Li Y."/>
            <person name="Li Y."/>
            <person name="Wang S."/>
            <person name="Li R."/>
            <person name="Zhang H."/>
            <person name="Shen G."/>
            <person name="Guo B."/>
            <person name="Wei J."/>
            <person name="Xu J."/>
            <person name="St-Pierre B."/>
            <person name="Chen S."/>
            <person name="Sun C."/>
        </authorList>
    </citation>
    <scope>NUCLEOTIDE SEQUENCE [LARGE SCALE GENOMIC DNA]</scope>
</reference>
<protein>
    <submittedName>
        <fullName evidence="1">Uncharacterized protein</fullName>
    </submittedName>
</protein>
<keyword evidence="2" id="KW-1185">Reference proteome</keyword>
<comment type="caution">
    <text evidence="1">The sequence shown here is derived from an EMBL/GenBank/DDBJ whole genome shotgun (WGS) entry which is preliminary data.</text>
</comment>
<sequence>MDSFEEPLKENIGFEADEDPNTLEEFLDPEEYIDLEHLFTTDRIFSSKNELVHWAKQIAMNPKTYLIITRYQRSRTVDRRLAQKIYNVVVNIKRNRMQGRNTVEEVLYLSAQRGYTVFYRNREESNVLSDIVVARQTSIAMIRTWPYVLIMDTTYKTNKVWTSRVLHFGVETTNLAESEHSMLKLWLSTCHGDLDTVFLNIDSLIQGQIAEIKYTLEISKLKEKYDAKSNAILKNLSNKISHLALKKIMDELKKVREMVEELGSSGSRSGSGSSSGSSPRGREGPPRSGRGRGKGRNSARSSLSSVVNPDAPSMPFPFNNEFPGFIYEFLLNWKNVVGDGNCGFRVVSNFLFRDENHWVEIRRRMCFDLHHHMNVYTQLFGSVECVTELIRRTDWEEGSALADYWMDTPDRLYVIANIFNLCVLHLRDGCPLPPLQVQWEYHRHLRVSGWTVPYRDRILD</sequence>